<gene>
    <name evidence="1" type="ORF">F0234_23780</name>
</gene>
<comment type="caution">
    <text evidence="1">The sequence shown here is derived from an EMBL/GenBank/DDBJ whole genome shotgun (WGS) entry which is preliminary data.</text>
</comment>
<protein>
    <submittedName>
        <fullName evidence="1">Uncharacterized protein</fullName>
    </submittedName>
</protein>
<reference evidence="1 2" key="1">
    <citation type="submission" date="2019-09" db="EMBL/GenBank/DDBJ databases">
        <title>Draft genome sequencing and comparative genomics of hatchery-associated Vibrios.</title>
        <authorList>
            <person name="Kehlet-Delgado H."/>
            <person name="Mueller R.S."/>
        </authorList>
    </citation>
    <scope>NUCLEOTIDE SEQUENCE [LARGE SCALE GENOMIC DNA]</scope>
    <source>
        <strain evidence="1 2">99-70-13A3</strain>
    </source>
</reference>
<dbReference type="Proteomes" id="UP000519158">
    <property type="component" value="Unassembled WGS sequence"/>
</dbReference>
<dbReference type="AlphaFoldDB" id="A0A7Y4DAM3"/>
<sequence>MTKQLSPTKEKPWYCFDGDQKEYFATEELALTAANEAIQYYLDEFWDEQVTSVQVGKVTHITKQIEVRKRPDDSEIDEEGCDRNSEYWGDCDYKCNYVPAPISQESSSAFLVMAGKYDDHEANCKYSVEHNSLSAAIEDYDKVRTYPWAFIEFNGRVLDVWTAGHHPLGVNYAD</sequence>
<evidence type="ECO:0000313" key="1">
    <source>
        <dbReference type="EMBL" id="NOJ15771.1"/>
    </source>
</evidence>
<dbReference type="EMBL" id="VTXL01000033">
    <property type="protein sequence ID" value="NOJ15771.1"/>
    <property type="molecule type" value="Genomic_DNA"/>
</dbReference>
<dbReference type="RefSeq" id="WP_171331134.1">
    <property type="nucleotide sequence ID" value="NZ_CAWPOP010000027.1"/>
</dbReference>
<evidence type="ECO:0000313" key="2">
    <source>
        <dbReference type="Proteomes" id="UP000519158"/>
    </source>
</evidence>
<proteinExistence type="predicted"/>
<name>A0A7Y4DAM3_VIBSP</name>
<accession>A0A7Y4DAM3</accession>
<organism evidence="1 2">
    <name type="scientific">Vibrio splendidus</name>
    <dbReference type="NCBI Taxonomy" id="29497"/>
    <lineage>
        <taxon>Bacteria</taxon>
        <taxon>Pseudomonadati</taxon>
        <taxon>Pseudomonadota</taxon>
        <taxon>Gammaproteobacteria</taxon>
        <taxon>Vibrionales</taxon>
        <taxon>Vibrionaceae</taxon>
        <taxon>Vibrio</taxon>
    </lineage>
</organism>